<dbReference type="PANTHER" id="PTHR12697">
    <property type="entry name" value="PBS LYASE HEAT-LIKE PROTEIN"/>
    <property type="match status" value="1"/>
</dbReference>
<dbReference type="SUPFAM" id="SSF48371">
    <property type="entry name" value="ARM repeat"/>
    <property type="match status" value="2"/>
</dbReference>
<dbReference type="InterPro" id="IPR054570">
    <property type="entry name" value="NCC-H_dom"/>
</dbReference>
<dbReference type="Pfam" id="PF22724">
    <property type="entry name" value="NCAB1"/>
    <property type="match status" value="1"/>
</dbReference>
<keyword evidence="2" id="KW-0605">Phycobilisome</keyword>
<comment type="caution">
    <text evidence="4">The sequence shown here is derived from an EMBL/GenBank/DDBJ whole genome shotgun (WGS) entry which is preliminary data.</text>
</comment>
<evidence type="ECO:0000256" key="2">
    <source>
        <dbReference type="ARBA" id="ARBA00022738"/>
    </source>
</evidence>
<evidence type="ECO:0000313" key="5">
    <source>
        <dbReference type="Proteomes" id="UP000239001"/>
    </source>
</evidence>
<evidence type="ECO:0000313" key="4">
    <source>
        <dbReference type="EMBL" id="PSF37933.1"/>
    </source>
</evidence>
<feature type="domain" description="NACHT" evidence="3">
    <location>
        <begin position="98"/>
        <end position="188"/>
    </location>
</feature>
<dbReference type="InterPro" id="IPR016024">
    <property type="entry name" value="ARM-type_fold"/>
</dbReference>
<accession>A0A2T1LZV8</accession>
<dbReference type="RefSeq" id="WP_106456373.1">
    <property type="nucleotide sequence ID" value="NZ_PXOH01000006.1"/>
</dbReference>
<keyword evidence="5" id="KW-1185">Reference proteome</keyword>
<dbReference type="Pfam" id="PF05729">
    <property type="entry name" value="NACHT"/>
    <property type="match status" value="1"/>
</dbReference>
<dbReference type="InterPro" id="IPR054611">
    <property type="entry name" value="NCAB"/>
</dbReference>
<dbReference type="GO" id="GO:0030089">
    <property type="term" value="C:phycobilisome"/>
    <property type="evidence" value="ECO:0007669"/>
    <property type="project" value="UniProtKB-KW"/>
</dbReference>
<dbReference type="PROSITE" id="PS50837">
    <property type="entry name" value="NACHT"/>
    <property type="match status" value="1"/>
</dbReference>
<keyword evidence="1" id="KW-0042">Antenna complex</keyword>
<dbReference type="Pfam" id="PF13646">
    <property type="entry name" value="HEAT_2"/>
    <property type="match status" value="3"/>
</dbReference>
<dbReference type="OrthoDB" id="134770at2"/>
<sequence length="1213" mass="138548">MMSESYVQPKASFKKLEIDWRKVGQLMLKQSLPINPFTTLPEEAETEWEDLNLTLGLVDRNKKESQSQKQKLDIIQRYTQEEFFKQVLQQQKSKSKGRRLAIIGLSGTGKTILLHHIASWILKNTEDIPIWISLSDVSQLTLREYLQEKWLPRAMKTQPHILFDWNDRFNELLNSHRVWLLLDGVDEMAIEQVLQQHLFYETSTILSPLSIITQQLQGWADKTKVILNSRNYSWETDPNLLSNFDIYHPLSLSSIDEIKQFVKKCFTHLYLSNKIFSWQDKNLIEEQKRQNLPNQLCQALEQFGQERISDLMNTPLRIALLCRLWHQKNPNFPQTKSNLYQELVTEFYQWQAEKVTTTIEVQSQLNQFLGKLALKVRQKEPDSSSLKDHLIIEESEQAHPLFQLAIKLGWLKLSGIFSGQSNQKIYGFLDTSFQDYFAALVIQDWAFFFGDDLKANKPSSEYPIFNKNWKNTILFWLGREDISKEDKEAFLKELINFQDKCSSENYYGKRAYFLAATGLAEFTMSEQSEKILGRLIQWAFDSYNYPQPVMQEARKALILSRHPKAIAILVELLTCTNNPEISEEIFQCLEKLGKGQPSAITALNQLIEMPSTYLQWQGAETLGKIDPGNLKAIDILTRLIEISPHEELRQSAFNSLEKIGQGNAKIITTVIRQIQSSESPVTQRRAFECLEKIGQGNATAIASLVQLIRTTKNLSIRRQAAESLEKIDPGNPTALAVLIQLLQDHFTEEIRQQAVYSLGEISSGNRQAIEALIHLLSSNQTMLTQWLAVSSLGKIGVGSQAVINTLVRLVQSSTHLLLRKDAIESLSKIAPHHPVAISTLVELMEKSEEEATRREVAESLGRIDPGNPEAIKTLVQILHSSEDEFTKRQAAVSLSKIDSGNLEALCLLVQQAQSTQDKDIRSLAAESLGEIGQSNSAAIATLIRLIKPQQDPNTLKKAASSLGKIAQGNKEAIAALIKVLQFSEDASTRLQASESLINILFNSQLTDVIPHLQPLLYDPKYYMDVATQKLIWHCVKHITYPDFYEAWHQTNVSIASKIPLDIVITPPALPKSFSQQLNHLIQEHPFLSDKIRLICIDSNELIDAKHPLVDIYDQMLQQKCPPFEHGIPETMAKLRLYWNMLCRSQKDYYYVWVFYDSETDGFTENLWQSLNKFKGLICGVTEYPLAKIQQFSPTDPEVCLKIIQWLEHSLLET</sequence>
<dbReference type="Gene3D" id="1.25.10.10">
    <property type="entry name" value="Leucine-rich Repeat Variant"/>
    <property type="match status" value="4"/>
</dbReference>
<dbReference type="InterPro" id="IPR003593">
    <property type="entry name" value="AAA+_ATPase"/>
</dbReference>
<dbReference type="InterPro" id="IPR004155">
    <property type="entry name" value="PBS_lyase_HEAT"/>
</dbReference>
<dbReference type="InterPro" id="IPR027417">
    <property type="entry name" value="P-loop_NTPase"/>
</dbReference>
<dbReference type="Proteomes" id="UP000239001">
    <property type="component" value="Unassembled WGS sequence"/>
</dbReference>
<reference evidence="4 5" key="1">
    <citation type="submission" date="2018-03" db="EMBL/GenBank/DDBJ databases">
        <title>The ancient ancestry and fast evolution of plastids.</title>
        <authorList>
            <person name="Moore K.R."/>
            <person name="Magnabosco C."/>
            <person name="Momper L."/>
            <person name="Gold D.A."/>
            <person name="Bosak T."/>
            <person name="Fournier G.P."/>
        </authorList>
    </citation>
    <scope>NUCLEOTIDE SEQUENCE [LARGE SCALE GENOMIC DNA]</scope>
    <source>
        <strain evidence="4 5">CCALA 016</strain>
    </source>
</reference>
<organism evidence="4 5">
    <name type="scientific">Aphanothece hegewaldii CCALA 016</name>
    <dbReference type="NCBI Taxonomy" id="2107694"/>
    <lineage>
        <taxon>Bacteria</taxon>
        <taxon>Bacillati</taxon>
        <taxon>Cyanobacteriota</taxon>
        <taxon>Cyanophyceae</taxon>
        <taxon>Oscillatoriophycideae</taxon>
        <taxon>Chroococcales</taxon>
        <taxon>Aphanothecaceae</taxon>
        <taxon>Aphanothece</taxon>
    </lineage>
</organism>
<name>A0A2T1LZV8_9CHRO</name>
<dbReference type="SUPFAM" id="SSF52540">
    <property type="entry name" value="P-loop containing nucleoside triphosphate hydrolases"/>
    <property type="match status" value="1"/>
</dbReference>
<keyword evidence="4" id="KW-0456">Lyase</keyword>
<dbReference type="Pfam" id="PF22730">
    <property type="entry name" value="NCC-H"/>
    <property type="match status" value="1"/>
</dbReference>
<dbReference type="GO" id="GO:0016829">
    <property type="term" value="F:lyase activity"/>
    <property type="evidence" value="ECO:0007669"/>
    <property type="project" value="UniProtKB-KW"/>
</dbReference>
<protein>
    <submittedName>
        <fullName evidence="4">PBS lyase</fullName>
    </submittedName>
</protein>
<evidence type="ECO:0000256" key="1">
    <source>
        <dbReference type="ARBA" id="ARBA00022549"/>
    </source>
</evidence>
<gene>
    <name evidence="4" type="ORF">C7H19_08125</name>
</gene>
<dbReference type="InterPro" id="IPR011989">
    <property type="entry name" value="ARM-like"/>
</dbReference>
<dbReference type="SMART" id="SM00567">
    <property type="entry name" value="EZ_HEAT"/>
    <property type="match status" value="10"/>
</dbReference>
<dbReference type="GO" id="GO:0016491">
    <property type="term" value="F:oxidoreductase activity"/>
    <property type="evidence" value="ECO:0007669"/>
    <property type="project" value="TreeGrafter"/>
</dbReference>
<proteinExistence type="predicted"/>
<evidence type="ECO:0000259" key="3">
    <source>
        <dbReference type="PROSITE" id="PS50837"/>
    </source>
</evidence>
<dbReference type="Gene3D" id="3.40.50.300">
    <property type="entry name" value="P-loop containing nucleotide triphosphate hydrolases"/>
    <property type="match status" value="1"/>
</dbReference>
<reference evidence="4 5" key="2">
    <citation type="submission" date="2018-03" db="EMBL/GenBank/DDBJ databases">
        <authorList>
            <person name="Keele B.F."/>
        </authorList>
    </citation>
    <scope>NUCLEOTIDE SEQUENCE [LARGE SCALE GENOMIC DNA]</scope>
    <source>
        <strain evidence="4 5">CCALA 016</strain>
    </source>
</reference>
<dbReference type="AlphaFoldDB" id="A0A2T1LZV8"/>
<dbReference type="PANTHER" id="PTHR12697:SF5">
    <property type="entry name" value="DEOXYHYPUSINE HYDROXYLASE"/>
    <property type="match status" value="1"/>
</dbReference>
<dbReference type="EMBL" id="PXOH01000006">
    <property type="protein sequence ID" value="PSF37933.1"/>
    <property type="molecule type" value="Genomic_DNA"/>
</dbReference>
<dbReference type="InterPro" id="IPR007111">
    <property type="entry name" value="NACHT_NTPase"/>
</dbReference>
<dbReference type="SMART" id="SM00382">
    <property type="entry name" value="AAA"/>
    <property type="match status" value="1"/>
</dbReference>